<feature type="transmembrane region" description="Helical" evidence="1">
    <location>
        <begin position="18"/>
        <end position="38"/>
    </location>
</feature>
<accession>A0ABV4NHA2</accession>
<gene>
    <name evidence="2" type="ORF">AB4566_21585</name>
</gene>
<comment type="caution">
    <text evidence="2">The sequence shown here is derived from an EMBL/GenBank/DDBJ whole genome shotgun (WGS) entry which is preliminary data.</text>
</comment>
<keyword evidence="1" id="KW-0812">Transmembrane</keyword>
<evidence type="ECO:0000313" key="3">
    <source>
        <dbReference type="Proteomes" id="UP001570417"/>
    </source>
</evidence>
<keyword evidence="1" id="KW-0472">Membrane</keyword>
<reference evidence="2 3" key="1">
    <citation type="journal article" date="2024" name="ISME J.">
        <title>Tailless and filamentous prophages are predominant in marine Vibrio.</title>
        <authorList>
            <person name="Steensen K."/>
            <person name="Seneca J."/>
            <person name="Bartlau N."/>
            <person name="Yu X.A."/>
            <person name="Hussain F.A."/>
            <person name="Polz M.F."/>
        </authorList>
    </citation>
    <scope>NUCLEOTIDE SEQUENCE [LARGE SCALE GENOMIC DNA]</scope>
    <source>
        <strain evidence="2 3">10N.222.51.A1</strain>
    </source>
</reference>
<evidence type="ECO:0000256" key="1">
    <source>
        <dbReference type="SAM" id="Phobius"/>
    </source>
</evidence>
<evidence type="ECO:0000313" key="2">
    <source>
        <dbReference type="EMBL" id="MFA0570845.1"/>
    </source>
</evidence>
<dbReference type="EMBL" id="JBFRUW010000144">
    <property type="protein sequence ID" value="MFA0570845.1"/>
    <property type="molecule type" value="Genomic_DNA"/>
</dbReference>
<keyword evidence="3" id="KW-1185">Reference proteome</keyword>
<proteinExistence type="predicted"/>
<evidence type="ECO:0008006" key="4">
    <source>
        <dbReference type="Google" id="ProtNLM"/>
    </source>
</evidence>
<dbReference type="RefSeq" id="WP_372268626.1">
    <property type="nucleotide sequence ID" value="NZ_JBFRUW010000144.1"/>
</dbReference>
<sequence>MYQFISEIFATNSDKARLISILISSIVAVGILLLNQWFTNKRERRNLYIEKIEEISKLVSEYDRCARTFFFEYDDNASDVSKPHGNASIALQDMEMLLHLYFPSDVFIVHEKQYEALLNLKNSLVDNQDNDILALAGWESVRRIHAEQVAEMHSHCRSIVKKYT</sequence>
<organism evidence="2 3">
    <name type="scientific">Vibrio gallaecicus</name>
    <dbReference type="NCBI Taxonomy" id="552386"/>
    <lineage>
        <taxon>Bacteria</taxon>
        <taxon>Pseudomonadati</taxon>
        <taxon>Pseudomonadota</taxon>
        <taxon>Gammaproteobacteria</taxon>
        <taxon>Vibrionales</taxon>
        <taxon>Vibrionaceae</taxon>
        <taxon>Vibrio</taxon>
    </lineage>
</organism>
<name>A0ABV4NHA2_9VIBR</name>
<dbReference type="Proteomes" id="UP001570417">
    <property type="component" value="Unassembled WGS sequence"/>
</dbReference>
<protein>
    <recommendedName>
        <fullName evidence="4">DUF4760 domain-containing protein</fullName>
    </recommendedName>
</protein>
<keyword evidence="1" id="KW-1133">Transmembrane helix</keyword>